<proteinExistence type="predicted"/>
<feature type="domain" description="HTH marR-type" evidence="1">
    <location>
        <begin position="38"/>
        <end position="137"/>
    </location>
</feature>
<keyword evidence="3" id="KW-1185">Reference proteome</keyword>
<dbReference type="SMART" id="SM00347">
    <property type="entry name" value="HTH_MARR"/>
    <property type="match status" value="1"/>
</dbReference>
<dbReference type="Gene3D" id="1.10.10.10">
    <property type="entry name" value="Winged helix-like DNA-binding domain superfamily/Winged helix DNA-binding domain"/>
    <property type="match status" value="1"/>
</dbReference>
<evidence type="ECO:0000313" key="2">
    <source>
        <dbReference type="EMBL" id="MDZ8162914.1"/>
    </source>
</evidence>
<reference evidence="2 3" key="1">
    <citation type="submission" date="2023-10" db="EMBL/GenBank/DDBJ databases">
        <title>Microbacterium xanthum sp. nov., isolated from seaweed.</title>
        <authorList>
            <person name="Lee S.D."/>
        </authorList>
    </citation>
    <scope>NUCLEOTIDE SEQUENCE [LARGE SCALE GENOMIC DNA]</scope>
    <source>
        <strain evidence="2 3">KCTC 19124</strain>
    </source>
</reference>
<name>A0ABU5NA04_9MICO</name>
<protein>
    <submittedName>
        <fullName evidence="2">MarR family transcriptional regulator</fullName>
    </submittedName>
</protein>
<dbReference type="RefSeq" id="WP_194422735.1">
    <property type="nucleotide sequence ID" value="NZ_BAAAPT010000001.1"/>
</dbReference>
<dbReference type="EMBL" id="JAWJYN010000003">
    <property type="protein sequence ID" value="MDZ8162914.1"/>
    <property type="molecule type" value="Genomic_DNA"/>
</dbReference>
<organism evidence="2 3">
    <name type="scientific">Microbacterium aquimaris</name>
    <dbReference type="NCBI Taxonomy" id="459816"/>
    <lineage>
        <taxon>Bacteria</taxon>
        <taxon>Bacillati</taxon>
        <taxon>Actinomycetota</taxon>
        <taxon>Actinomycetes</taxon>
        <taxon>Micrococcales</taxon>
        <taxon>Microbacteriaceae</taxon>
        <taxon>Microbacterium</taxon>
    </lineage>
</organism>
<evidence type="ECO:0000259" key="1">
    <source>
        <dbReference type="SMART" id="SM00347"/>
    </source>
</evidence>
<dbReference type="Proteomes" id="UP001291912">
    <property type="component" value="Unassembled WGS sequence"/>
</dbReference>
<sequence>MTDIAEAAADTAGERTDATRAIERLRLAENRLARRRQNECGPSENARAATRFIFDMNDQGVLVTPTDVAEHLEISTPSVTGILNRLRAGGLITFIPHPDDGRSKYVVPLDREADIDGVDPLTAQIRGLAEAMSAEEAAAVTRFIELVTDAVDQECR</sequence>
<comment type="caution">
    <text evidence="2">The sequence shown here is derived from an EMBL/GenBank/DDBJ whole genome shotgun (WGS) entry which is preliminary data.</text>
</comment>
<accession>A0ABU5NA04</accession>
<dbReference type="Pfam" id="PF12802">
    <property type="entry name" value="MarR_2"/>
    <property type="match status" value="1"/>
</dbReference>
<evidence type="ECO:0000313" key="3">
    <source>
        <dbReference type="Proteomes" id="UP001291912"/>
    </source>
</evidence>
<dbReference type="InterPro" id="IPR036390">
    <property type="entry name" value="WH_DNA-bd_sf"/>
</dbReference>
<dbReference type="InterPro" id="IPR036388">
    <property type="entry name" value="WH-like_DNA-bd_sf"/>
</dbReference>
<dbReference type="InterPro" id="IPR000835">
    <property type="entry name" value="HTH_MarR-typ"/>
</dbReference>
<gene>
    <name evidence="2" type="ORF">R2Q92_13855</name>
</gene>
<dbReference type="SUPFAM" id="SSF46785">
    <property type="entry name" value="Winged helix' DNA-binding domain"/>
    <property type="match status" value="1"/>
</dbReference>